<feature type="transmembrane region" description="Helical" evidence="13">
    <location>
        <begin position="392"/>
        <end position="415"/>
    </location>
</feature>
<dbReference type="InterPro" id="IPR047196">
    <property type="entry name" value="YidC_ALB_C"/>
</dbReference>
<protein>
    <recommendedName>
        <fullName evidence="3 13">Membrane protein insertase YidC</fullName>
    </recommendedName>
    <alternativeName>
        <fullName evidence="12 13">Foldase YidC</fullName>
    </alternativeName>
    <alternativeName>
        <fullName evidence="11 13">Membrane integrase YidC</fullName>
    </alternativeName>
    <alternativeName>
        <fullName evidence="13">Membrane protein YidC</fullName>
    </alternativeName>
</protein>
<keyword evidence="7 13" id="KW-0653">Protein transport</keyword>
<dbReference type="Pfam" id="PF14849">
    <property type="entry name" value="YidC_periplas"/>
    <property type="match status" value="1"/>
</dbReference>
<evidence type="ECO:0000256" key="3">
    <source>
        <dbReference type="ARBA" id="ARBA00015325"/>
    </source>
</evidence>
<evidence type="ECO:0000256" key="2">
    <source>
        <dbReference type="ARBA" id="ARBA00010527"/>
    </source>
</evidence>
<evidence type="ECO:0000259" key="16">
    <source>
        <dbReference type="Pfam" id="PF14849"/>
    </source>
</evidence>
<evidence type="ECO:0000256" key="10">
    <source>
        <dbReference type="ARBA" id="ARBA00023186"/>
    </source>
</evidence>
<gene>
    <name evidence="13 17" type="primary">yidC</name>
    <name evidence="17" type="ORF">ENW50_05905</name>
</gene>
<dbReference type="CDD" id="cd19961">
    <property type="entry name" value="EcYidC-like_peri"/>
    <property type="match status" value="1"/>
</dbReference>
<evidence type="ECO:0000256" key="7">
    <source>
        <dbReference type="ARBA" id="ARBA00022927"/>
    </source>
</evidence>
<feature type="transmembrane region" description="Helical" evidence="13">
    <location>
        <begin position="19"/>
        <end position="36"/>
    </location>
</feature>
<accession>A0A7V4XSC6</accession>
<keyword evidence="10 13" id="KW-0143">Chaperone</keyword>
<dbReference type="AlphaFoldDB" id="A0A7V4XSC6"/>
<comment type="caution">
    <text evidence="17">The sequence shown here is derived from an EMBL/GenBank/DDBJ whole genome shotgun (WGS) entry which is preliminary data.</text>
</comment>
<dbReference type="CDD" id="cd20070">
    <property type="entry name" value="5TM_YidC_Alb3"/>
    <property type="match status" value="1"/>
</dbReference>
<comment type="similarity">
    <text evidence="2 13">Belongs to the OXA1/ALB3/YidC family. Type 1 subfamily.</text>
</comment>
<evidence type="ECO:0000313" key="17">
    <source>
        <dbReference type="EMBL" id="HGY94205.1"/>
    </source>
</evidence>
<organism evidence="17">
    <name type="scientific">Acidobacterium capsulatum</name>
    <dbReference type="NCBI Taxonomy" id="33075"/>
    <lineage>
        <taxon>Bacteria</taxon>
        <taxon>Pseudomonadati</taxon>
        <taxon>Acidobacteriota</taxon>
        <taxon>Terriglobia</taxon>
        <taxon>Terriglobales</taxon>
        <taxon>Acidobacteriaceae</taxon>
        <taxon>Acidobacterium</taxon>
    </lineage>
</organism>
<evidence type="ECO:0000259" key="15">
    <source>
        <dbReference type="Pfam" id="PF02096"/>
    </source>
</evidence>
<dbReference type="Pfam" id="PF02096">
    <property type="entry name" value="60KD_IMP"/>
    <property type="match status" value="1"/>
</dbReference>
<evidence type="ECO:0000256" key="14">
    <source>
        <dbReference type="SAM" id="MobiDB-lite"/>
    </source>
</evidence>
<dbReference type="GO" id="GO:0051205">
    <property type="term" value="P:protein insertion into membrane"/>
    <property type="evidence" value="ECO:0007669"/>
    <property type="project" value="TreeGrafter"/>
</dbReference>
<keyword evidence="5 13" id="KW-1003">Cell membrane</keyword>
<evidence type="ECO:0000256" key="11">
    <source>
        <dbReference type="ARBA" id="ARBA00033245"/>
    </source>
</evidence>
<reference evidence="17" key="1">
    <citation type="journal article" date="2020" name="mSystems">
        <title>Genome- and Community-Level Interaction Insights into Carbon Utilization and Element Cycling Functions of Hydrothermarchaeota in Hydrothermal Sediment.</title>
        <authorList>
            <person name="Zhou Z."/>
            <person name="Liu Y."/>
            <person name="Xu W."/>
            <person name="Pan J."/>
            <person name="Luo Z.H."/>
            <person name="Li M."/>
        </authorList>
    </citation>
    <scope>NUCLEOTIDE SEQUENCE [LARGE SCALE GENOMIC DNA]</scope>
    <source>
        <strain evidence="17">SpSt-855</strain>
    </source>
</reference>
<evidence type="ECO:0000256" key="4">
    <source>
        <dbReference type="ARBA" id="ARBA00022448"/>
    </source>
</evidence>
<evidence type="ECO:0000256" key="9">
    <source>
        <dbReference type="ARBA" id="ARBA00023136"/>
    </source>
</evidence>
<keyword evidence="4 13" id="KW-0813">Transport</keyword>
<feature type="domain" description="Membrane insertase YidC/Oxa/ALB C-terminal" evidence="15">
    <location>
        <begin position="393"/>
        <end position="577"/>
    </location>
</feature>
<evidence type="ECO:0000256" key="8">
    <source>
        <dbReference type="ARBA" id="ARBA00022989"/>
    </source>
</evidence>
<feature type="domain" description="Membrane insertase YidC N-terminal" evidence="16">
    <location>
        <begin position="97"/>
        <end position="380"/>
    </location>
</feature>
<dbReference type="NCBIfam" id="TIGR03592">
    <property type="entry name" value="yidC_oxa1_cterm"/>
    <property type="match status" value="1"/>
</dbReference>
<dbReference type="NCBIfam" id="TIGR03593">
    <property type="entry name" value="yidC_nterm"/>
    <property type="match status" value="1"/>
</dbReference>
<keyword evidence="6 13" id="KW-0812">Transmembrane</keyword>
<dbReference type="PANTHER" id="PTHR12428">
    <property type="entry name" value="OXA1"/>
    <property type="match status" value="1"/>
</dbReference>
<keyword evidence="8 13" id="KW-1133">Transmembrane helix</keyword>
<dbReference type="EMBL" id="DTKL01000032">
    <property type="protein sequence ID" value="HGY94205.1"/>
    <property type="molecule type" value="Genomic_DNA"/>
</dbReference>
<dbReference type="InterPro" id="IPR019998">
    <property type="entry name" value="Membr_insert_YidC"/>
</dbReference>
<feature type="transmembrane region" description="Helical" evidence="13">
    <location>
        <begin position="538"/>
        <end position="563"/>
    </location>
</feature>
<evidence type="ECO:0000256" key="12">
    <source>
        <dbReference type="ARBA" id="ARBA00033342"/>
    </source>
</evidence>
<dbReference type="InterPro" id="IPR028053">
    <property type="entry name" value="Membr_insert_YidC_N"/>
</dbReference>
<dbReference type="InterPro" id="IPR028055">
    <property type="entry name" value="YidC/Oxa/ALB_C"/>
</dbReference>
<dbReference type="Gene3D" id="2.70.98.90">
    <property type="match status" value="1"/>
</dbReference>
<proteinExistence type="inferred from homology"/>
<feature type="region of interest" description="Disordered" evidence="14">
    <location>
        <begin position="41"/>
        <end position="89"/>
    </location>
</feature>
<evidence type="ECO:0000256" key="6">
    <source>
        <dbReference type="ARBA" id="ARBA00022692"/>
    </source>
</evidence>
<feature type="transmembrane region" description="Helical" evidence="13">
    <location>
        <begin position="508"/>
        <end position="526"/>
    </location>
</feature>
<dbReference type="GO" id="GO:0032977">
    <property type="term" value="F:membrane insertase activity"/>
    <property type="evidence" value="ECO:0007669"/>
    <property type="project" value="InterPro"/>
</dbReference>
<comment type="subunit">
    <text evidence="13">Interacts with the Sec translocase complex via SecD. Specifically interacts with transmembrane segments of nascent integral membrane proteins during membrane integration.</text>
</comment>
<name>A0A7V4XSC6_9BACT</name>
<feature type="transmembrane region" description="Helical" evidence="13">
    <location>
        <begin position="461"/>
        <end position="482"/>
    </location>
</feature>
<dbReference type="GO" id="GO:0005886">
    <property type="term" value="C:plasma membrane"/>
    <property type="evidence" value="ECO:0007669"/>
    <property type="project" value="UniProtKB-SubCell"/>
</dbReference>
<dbReference type="GO" id="GO:0015031">
    <property type="term" value="P:protein transport"/>
    <property type="evidence" value="ECO:0007669"/>
    <property type="project" value="UniProtKB-KW"/>
</dbReference>
<dbReference type="InterPro" id="IPR038221">
    <property type="entry name" value="YidC_periplasmic_sf"/>
</dbReference>
<dbReference type="HAMAP" id="MF_01810">
    <property type="entry name" value="YidC_type1"/>
    <property type="match status" value="1"/>
</dbReference>
<feature type="transmembrane region" description="Helical" evidence="13">
    <location>
        <begin position="365"/>
        <end position="386"/>
    </location>
</feature>
<evidence type="ECO:0000256" key="1">
    <source>
        <dbReference type="ARBA" id="ARBA00004429"/>
    </source>
</evidence>
<evidence type="ECO:0000256" key="13">
    <source>
        <dbReference type="HAMAP-Rule" id="MF_01810"/>
    </source>
</evidence>
<comment type="subcellular location">
    <subcellularLocation>
        <location evidence="1">Cell inner membrane</location>
        <topology evidence="1">Multi-pass membrane protein</topology>
    </subcellularLocation>
    <subcellularLocation>
        <location evidence="13">Cell membrane</location>
        <topology evidence="13">Multi-pass membrane protein</topology>
    </subcellularLocation>
</comment>
<dbReference type="PANTHER" id="PTHR12428:SF65">
    <property type="entry name" value="CYTOCHROME C OXIDASE ASSEMBLY PROTEIN COX18, MITOCHONDRIAL"/>
    <property type="match status" value="1"/>
</dbReference>
<feature type="compositionally biased region" description="Low complexity" evidence="14">
    <location>
        <begin position="51"/>
        <end position="89"/>
    </location>
</feature>
<keyword evidence="9 13" id="KW-0472">Membrane</keyword>
<comment type="function">
    <text evidence="13">Required for the insertion and/or proper folding and/or complex formation of integral membrane proteins into the membrane. Involved in integration of membrane proteins that insert both dependently and independently of the Sec translocase complex, as well as at least some lipoproteins. Aids folding of multispanning membrane proteins.</text>
</comment>
<dbReference type="InterPro" id="IPR001708">
    <property type="entry name" value="YidC/ALB3/OXA1/COX18"/>
</dbReference>
<sequence length="608" mass="66833">MPEIQNPNQQSGGPDSRTLLIYAVIFLAIFLGLQYFRSKNAPPAPPSGKHAPAAQKSTTASSSPAQAATPSPAASGSATPTAAATTPAVQAAAETTTTIESPLYRVTFTNRGGVAKSWILKKYTNDAQNRPLDMVNDKAAQQFGYPLSLYTYDAALTQQLNQAMYVPSATGTIQAPATLTFRYAANGLTVEKTFRFEKSYVLETDVKVTRNGAPVTALLAWPSGFGDQETLPQYQNAQIDQEIGAKTGFHIAGGPDVKQIEPKKVSGGDTVQGPLDYAGVSDLYFASIFLPPNPDNALMVTLHHALELPRDPAHPKTSKMDQVPVLGAAVGSTTGEVHDRLFVGPKALDVLKSIHTAYHFNLEGIVHYGFWGWIAKPMFLVLQFFHNHGIPNWGWAILLLTLILNAAMMPTRVTMMKKSLAMMRIQPQMDAIKAKYAKYKATDPRKQEMNKEMMDLQKREGINMFAGWLPMLLQYPLLIGFYRMLEVTIALRHAHWMWLPDLSAPDPYYILPIFVVVSMFLVQFFTPSPGVDPAQQRMMAFMMPAFFGFMMLHIGSGVALYWAGGNILGVGQQWVMNSTGMGREMKELAAKRAARKRAQGGKVINARR</sequence>
<dbReference type="PRINTS" id="PR00701">
    <property type="entry name" value="60KDINNERMP"/>
</dbReference>
<evidence type="ECO:0000256" key="5">
    <source>
        <dbReference type="ARBA" id="ARBA00022475"/>
    </source>
</evidence>